<comment type="subcellular location">
    <subcellularLocation>
        <location evidence="1">Membrane</location>
        <topology evidence="1">Multi-pass membrane protein</topology>
    </subcellularLocation>
</comment>
<keyword evidence="4 5" id="KW-0472">Membrane</keyword>
<evidence type="ECO:0000313" key="8">
    <source>
        <dbReference type="Proteomes" id="UP000318331"/>
    </source>
</evidence>
<feature type="transmembrane region" description="Helical" evidence="5">
    <location>
        <begin position="176"/>
        <end position="198"/>
    </location>
</feature>
<feature type="transmembrane region" description="Helical" evidence="5">
    <location>
        <begin position="210"/>
        <end position="243"/>
    </location>
</feature>
<feature type="transmembrane region" description="Helical" evidence="5">
    <location>
        <begin position="33"/>
        <end position="52"/>
    </location>
</feature>
<dbReference type="Pfam" id="PF04932">
    <property type="entry name" value="Wzy_C"/>
    <property type="match status" value="1"/>
</dbReference>
<dbReference type="InterPro" id="IPR007016">
    <property type="entry name" value="O-antigen_ligase-rel_domated"/>
</dbReference>
<feature type="transmembrane region" description="Helical" evidence="5">
    <location>
        <begin position="255"/>
        <end position="273"/>
    </location>
</feature>
<reference evidence="7 8" key="1">
    <citation type="submission" date="2019-06" db="EMBL/GenBank/DDBJ databases">
        <title>Sequencing the genomes of 1000 actinobacteria strains.</title>
        <authorList>
            <person name="Klenk H.-P."/>
        </authorList>
    </citation>
    <scope>NUCLEOTIDE SEQUENCE [LARGE SCALE GENOMIC DNA]</scope>
    <source>
        <strain evidence="7 8">DSM 18031</strain>
    </source>
</reference>
<keyword evidence="8" id="KW-1185">Reference proteome</keyword>
<evidence type="ECO:0000256" key="3">
    <source>
        <dbReference type="ARBA" id="ARBA00022989"/>
    </source>
</evidence>
<evidence type="ECO:0000256" key="4">
    <source>
        <dbReference type="ARBA" id="ARBA00023136"/>
    </source>
</evidence>
<dbReference type="OrthoDB" id="1118146at2"/>
<feature type="transmembrane region" description="Helical" evidence="5">
    <location>
        <begin position="90"/>
        <end position="109"/>
    </location>
</feature>
<evidence type="ECO:0000313" key="7">
    <source>
        <dbReference type="EMBL" id="TQM63388.1"/>
    </source>
</evidence>
<keyword evidence="2 5" id="KW-0812">Transmembrane</keyword>
<feature type="domain" description="O-antigen ligase-related" evidence="6">
    <location>
        <begin position="209"/>
        <end position="356"/>
    </location>
</feature>
<feature type="transmembrane region" description="Helical" evidence="5">
    <location>
        <begin position="121"/>
        <end position="140"/>
    </location>
</feature>
<proteinExistence type="predicted"/>
<accession>A0A543HYJ5</accession>
<dbReference type="AlphaFoldDB" id="A0A543HYJ5"/>
<dbReference type="InterPro" id="IPR051533">
    <property type="entry name" value="WaaL-like"/>
</dbReference>
<dbReference type="RefSeq" id="WP_141917440.1">
    <property type="nucleotide sequence ID" value="NZ_BAAAYS010000011.1"/>
</dbReference>
<sequence>MSDAKTRLAISALAIVTFVFTLGANAFRNLLGWPGFLGLAVILVALNVWAFITMRPERFRWYRLPRSLTLFLVVAALSILWSAYRVETVLGVAAQLATTAMAVSIAFVLTWPELIRALSTALRYLLGLSLLFELVVATVIRHPVLPLWTDRPEGPISPLLWWSRDLLFTGGPIQGLLGSSVMLGFLALLALIVFGIQLTGKSVRKAPGIFWLFIAALTLALTRPATVLVALVVVLVALGFALWARGVGVESRRPLYLTFGALLVAVGPLTWALREPILGLLGKSSDLTGRVDIWAAVTHLAEQRPFAGWGWVSYWPTWVEPFKGLYTRNGLPVPHAHNAWLDVWFQLGHLGVFFFALLVGLTLWRSWFRAVDRPQRYPGEVLPYAASTLLPLLITVALIVQSLSESRILSEGGWLLLVVLAAKTKSDFAVPSTSGDEPIPAWRDVPLR</sequence>
<dbReference type="EMBL" id="VFPN01000002">
    <property type="protein sequence ID" value="TQM63388.1"/>
    <property type="molecule type" value="Genomic_DNA"/>
</dbReference>
<name>A0A543HYJ5_9MICO</name>
<evidence type="ECO:0000256" key="5">
    <source>
        <dbReference type="SAM" id="Phobius"/>
    </source>
</evidence>
<comment type="caution">
    <text evidence="7">The sequence shown here is derived from an EMBL/GenBank/DDBJ whole genome shotgun (WGS) entry which is preliminary data.</text>
</comment>
<evidence type="ECO:0000256" key="2">
    <source>
        <dbReference type="ARBA" id="ARBA00022692"/>
    </source>
</evidence>
<dbReference type="GO" id="GO:0016874">
    <property type="term" value="F:ligase activity"/>
    <property type="evidence" value="ECO:0007669"/>
    <property type="project" value="UniProtKB-KW"/>
</dbReference>
<feature type="transmembrane region" description="Helical" evidence="5">
    <location>
        <begin position="343"/>
        <end position="361"/>
    </location>
</feature>
<feature type="transmembrane region" description="Helical" evidence="5">
    <location>
        <begin position="381"/>
        <end position="400"/>
    </location>
</feature>
<protein>
    <submittedName>
        <fullName evidence="7">O-antigen ligase</fullName>
    </submittedName>
</protein>
<dbReference type="GO" id="GO:0016020">
    <property type="term" value="C:membrane"/>
    <property type="evidence" value="ECO:0007669"/>
    <property type="project" value="UniProtKB-SubCell"/>
</dbReference>
<evidence type="ECO:0000259" key="6">
    <source>
        <dbReference type="Pfam" id="PF04932"/>
    </source>
</evidence>
<gene>
    <name evidence="7" type="ORF">FB466_1650</name>
</gene>
<dbReference type="PANTHER" id="PTHR37422">
    <property type="entry name" value="TEICHURONIC ACID BIOSYNTHESIS PROTEIN TUAE"/>
    <property type="match status" value="1"/>
</dbReference>
<keyword evidence="3 5" id="KW-1133">Transmembrane helix</keyword>
<feature type="transmembrane region" description="Helical" evidence="5">
    <location>
        <begin position="64"/>
        <end position="84"/>
    </location>
</feature>
<organism evidence="7 8">
    <name type="scientific">Klugiella xanthotipulae</name>
    <dbReference type="NCBI Taxonomy" id="244735"/>
    <lineage>
        <taxon>Bacteria</taxon>
        <taxon>Bacillati</taxon>
        <taxon>Actinomycetota</taxon>
        <taxon>Actinomycetes</taxon>
        <taxon>Micrococcales</taxon>
        <taxon>Microbacteriaceae</taxon>
        <taxon>Klugiella</taxon>
    </lineage>
</organism>
<keyword evidence="7" id="KW-0436">Ligase</keyword>
<dbReference type="PANTHER" id="PTHR37422:SF13">
    <property type="entry name" value="LIPOPOLYSACCHARIDE BIOSYNTHESIS PROTEIN PA4999-RELATED"/>
    <property type="match status" value="1"/>
</dbReference>
<dbReference type="Proteomes" id="UP000318331">
    <property type="component" value="Unassembled WGS sequence"/>
</dbReference>
<evidence type="ECO:0000256" key="1">
    <source>
        <dbReference type="ARBA" id="ARBA00004141"/>
    </source>
</evidence>